<evidence type="ECO:0000313" key="3">
    <source>
        <dbReference type="Proteomes" id="UP000324222"/>
    </source>
</evidence>
<protein>
    <submittedName>
        <fullName evidence="2">Uncharacterized protein</fullName>
    </submittedName>
</protein>
<feature type="compositionally biased region" description="Basic and acidic residues" evidence="1">
    <location>
        <begin position="19"/>
        <end position="30"/>
    </location>
</feature>
<evidence type="ECO:0000313" key="2">
    <source>
        <dbReference type="EMBL" id="MPC30716.1"/>
    </source>
</evidence>
<evidence type="ECO:0000256" key="1">
    <source>
        <dbReference type="SAM" id="MobiDB-lite"/>
    </source>
</evidence>
<proteinExistence type="predicted"/>
<reference evidence="2 3" key="1">
    <citation type="submission" date="2019-05" db="EMBL/GenBank/DDBJ databases">
        <title>Another draft genome of Portunus trituberculatus and its Hox gene families provides insights of decapod evolution.</title>
        <authorList>
            <person name="Jeong J.-H."/>
            <person name="Song I."/>
            <person name="Kim S."/>
            <person name="Choi T."/>
            <person name="Kim D."/>
            <person name="Ryu S."/>
            <person name="Kim W."/>
        </authorList>
    </citation>
    <scope>NUCLEOTIDE SEQUENCE [LARGE SCALE GENOMIC DNA]</scope>
    <source>
        <tissue evidence="2">Muscle</tissue>
    </source>
</reference>
<keyword evidence="3" id="KW-1185">Reference proteome</keyword>
<accession>A0A5B7EBZ8</accession>
<organism evidence="2 3">
    <name type="scientific">Portunus trituberculatus</name>
    <name type="common">Swimming crab</name>
    <name type="synonym">Neptunus trituberculatus</name>
    <dbReference type="NCBI Taxonomy" id="210409"/>
    <lineage>
        <taxon>Eukaryota</taxon>
        <taxon>Metazoa</taxon>
        <taxon>Ecdysozoa</taxon>
        <taxon>Arthropoda</taxon>
        <taxon>Crustacea</taxon>
        <taxon>Multicrustacea</taxon>
        <taxon>Malacostraca</taxon>
        <taxon>Eumalacostraca</taxon>
        <taxon>Eucarida</taxon>
        <taxon>Decapoda</taxon>
        <taxon>Pleocyemata</taxon>
        <taxon>Brachyura</taxon>
        <taxon>Eubrachyura</taxon>
        <taxon>Portunoidea</taxon>
        <taxon>Portunidae</taxon>
        <taxon>Portuninae</taxon>
        <taxon>Portunus</taxon>
    </lineage>
</organism>
<dbReference type="AlphaFoldDB" id="A0A5B7EBZ8"/>
<feature type="region of interest" description="Disordered" evidence="1">
    <location>
        <begin position="1"/>
        <end position="30"/>
    </location>
</feature>
<sequence>MDCCINSPGRSGQVCSGGRGKEMAREEKEAEGPQFRFPLINLPSRFLFTPPAGHSSFSLVPAGPGLVRGARSLVGVSVSLWSSRICQSQGHRVYTTQRAMLAGQLIPYSRFVSFCLVSASSAPPPGHCAPGIKLFAC</sequence>
<dbReference type="Proteomes" id="UP000324222">
    <property type="component" value="Unassembled WGS sequence"/>
</dbReference>
<comment type="caution">
    <text evidence="2">The sequence shown here is derived from an EMBL/GenBank/DDBJ whole genome shotgun (WGS) entry which is preliminary data.</text>
</comment>
<dbReference type="EMBL" id="VSRR010002306">
    <property type="protein sequence ID" value="MPC30716.1"/>
    <property type="molecule type" value="Genomic_DNA"/>
</dbReference>
<gene>
    <name evidence="2" type="ORF">E2C01_023986</name>
</gene>
<name>A0A5B7EBZ8_PORTR</name>